<dbReference type="RefSeq" id="WP_220167381.1">
    <property type="nucleotide sequence ID" value="NZ_JAIBOA010000010.1"/>
</dbReference>
<dbReference type="Proteomes" id="UP000774570">
    <property type="component" value="Unassembled WGS sequence"/>
</dbReference>
<comment type="caution">
    <text evidence="2">The sequence shown here is derived from an EMBL/GenBank/DDBJ whole genome shotgun (WGS) entry which is preliminary data.</text>
</comment>
<sequence length="336" mass="35524">MTYDLFDSAKDAATGNVPGWSHWENIKKHVKNDDLSSLAADIADVGATGVLAWLDPLGALVGAGVGFLIDWIKPLNDMLTWVTGDKDAIDDQRDAWGEVGKSIQRLAADMGKTLESDLLGWEGPASATAKRKIGEFIEGTRATAGEVDHIRALLSLTASLMDIAMSTIKDLISQFVEWLIVTWLAAQAAAVPTLGASEAAAAAATTGEAAVAISRGARIVQKVMKILRKMQEVLAKVSKSLGDLRDKSFWKLTGKGGNRALGPGGMGRELVEDGLAARRALGGRNGRTLPFEYGPRDPLIGGGIKLAGGVGQSEEDDRDSRVPSGREINALLNPSD</sequence>
<evidence type="ECO:0000313" key="2">
    <source>
        <dbReference type="EMBL" id="MBW8484151.1"/>
    </source>
</evidence>
<name>A0ABS7FV30_9ACTN</name>
<dbReference type="EMBL" id="JAIBOA010000010">
    <property type="protein sequence ID" value="MBW8484151.1"/>
    <property type="molecule type" value="Genomic_DNA"/>
</dbReference>
<evidence type="ECO:0000256" key="1">
    <source>
        <dbReference type="SAM" id="MobiDB-lite"/>
    </source>
</evidence>
<evidence type="ECO:0000313" key="3">
    <source>
        <dbReference type="Proteomes" id="UP000774570"/>
    </source>
</evidence>
<proteinExistence type="predicted"/>
<evidence type="ECO:0008006" key="4">
    <source>
        <dbReference type="Google" id="ProtNLM"/>
    </source>
</evidence>
<organism evidence="2 3">
    <name type="scientific">Actinomadura parmotrematis</name>
    <dbReference type="NCBI Taxonomy" id="2864039"/>
    <lineage>
        <taxon>Bacteria</taxon>
        <taxon>Bacillati</taxon>
        <taxon>Actinomycetota</taxon>
        <taxon>Actinomycetes</taxon>
        <taxon>Streptosporangiales</taxon>
        <taxon>Thermomonosporaceae</taxon>
        <taxon>Actinomadura</taxon>
    </lineage>
</organism>
<reference evidence="2 3" key="1">
    <citation type="submission" date="2021-07" db="EMBL/GenBank/DDBJ databases">
        <title>Actinomadura sp. PM05-2 isolated from lichen.</title>
        <authorList>
            <person name="Somphong A."/>
            <person name="Phongsopitanun W."/>
            <person name="Tanasupawat S."/>
            <person name="Peongsungnone V."/>
        </authorList>
    </citation>
    <scope>NUCLEOTIDE SEQUENCE [LARGE SCALE GENOMIC DNA]</scope>
    <source>
        <strain evidence="2 3">PM05-2</strain>
    </source>
</reference>
<keyword evidence="3" id="KW-1185">Reference proteome</keyword>
<protein>
    <recommendedName>
        <fullName evidence="4">WXG100 family type VII secretion target</fullName>
    </recommendedName>
</protein>
<accession>A0ABS7FV30</accession>
<gene>
    <name evidence="2" type="ORF">K1Y72_17335</name>
</gene>
<feature type="region of interest" description="Disordered" evidence="1">
    <location>
        <begin position="306"/>
        <end position="336"/>
    </location>
</feature>